<protein>
    <recommendedName>
        <fullName evidence="3">Glycosaminoglycan attachment site</fullName>
    </recommendedName>
</protein>
<proteinExistence type="predicted"/>
<dbReference type="RefSeq" id="WP_203820562.1">
    <property type="nucleotide sequence ID" value="NZ_BAAABP010000015.1"/>
</dbReference>
<dbReference type="AlphaFoldDB" id="A0A919J6E1"/>
<dbReference type="EMBL" id="BOMM01000052">
    <property type="protein sequence ID" value="GIE14142.1"/>
    <property type="molecule type" value="Genomic_DNA"/>
</dbReference>
<gene>
    <name evidence="1" type="ORF">Afe05nite_59820</name>
</gene>
<sequence>MRPILLARWNALAAFCRKPMAAAISQEIAWFEAGDERVIATLILDTDEEFSGIILARDLVERFRFVGITGYFATPEEALVDLNGKILSLLPSLEEAREQGDEPGRTVDFFSPVVGESKLHPSFRTLSAGDEFSAAREIITVMMRWHEDVDGNFVQQFQTTGFDARLWELYLFAALVESGLEVSHPKPAPDFLARGLNGEFTLEATTINPSAGGSVVAPSPADLETADGRERYNLHYLPIRYAGPLTAKLAKEYWKHPASAGKPLVIAIQDFHAEMSMTYSGSALPTYLYGITYSAERDADGRLEVKPSIVTDHRWGSKVVPSGFFSLPNAENISAVMFNSTGTISKFNRMGVCAGFGAENVVLIRHGHAWDPDPDADVPLPFMQVVSKENPETWIEGMDVFHNPNALHPLDPDLLPGAAHHRLLDDGRMETTSTAWKPMDSATTILALPN</sequence>
<evidence type="ECO:0008006" key="3">
    <source>
        <dbReference type="Google" id="ProtNLM"/>
    </source>
</evidence>
<name>A0A919J6E1_9ACTN</name>
<accession>A0A919J6E1</accession>
<organism evidence="1 2">
    <name type="scientific">Paractinoplanes ferrugineus</name>
    <dbReference type="NCBI Taxonomy" id="113564"/>
    <lineage>
        <taxon>Bacteria</taxon>
        <taxon>Bacillati</taxon>
        <taxon>Actinomycetota</taxon>
        <taxon>Actinomycetes</taxon>
        <taxon>Micromonosporales</taxon>
        <taxon>Micromonosporaceae</taxon>
        <taxon>Paractinoplanes</taxon>
    </lineage>
</organism>
<evidence type="ECO:0000313" key="2">
    <source>
        <dbReference type="Proteomes" id="UP000598174"/>
    </source>
</evidence>
<dbReference type="Proteomes" id="UP000598174">
    <property type="component" value="Unassembled WGS sequence"/>
</dbReference>
<reference evidence="1" key="1">
    <citation type="submission" date="2021-01" db="EMBL/GenBank/DDBJ databases">
        <title>Whole genome shotgun sequence of Actinoplanes ferrugineus NBRC 15555.</title>
        <authorList>
            <person name="Komaki H."/>
            <person name="Tamura T."/>
        </authorList>
    </citation>
    <scope>NUCLEOTIDE SEQUENCE</scope>
    <source>
        <strain evidence="1">NBRC 15555</strain>
    </source>
</reference>
<evidence type="ECO:0000313" key="1">
    <source>
        <dbReference type="EMBL" id="GIE14142.1"/>
    </source>
</evidence>
<keyword evidence="2" id="KW-1185">Reference proteome</keyword>
<comment type="caution">
    <text evidence="1">The sequence shown here is derived from an EMBL/GenBank/DDBJ whole genome shotgun (WGS) entry which is preliminary data.</text>
</comment>